<evidence type="ECO:0000313" key="2">
    <source>
        <dbReference type="Proteomes" id="UP000324222"/>
    </source>
</evidence>
<reference evidence="1 2" key="1">
    <citation type="submission" date="2019-05" db="EMBL/GenBank/DDBJ databases">
        <title>Another draft genome of Portunus trituberculatus and its Hox gene families provides insights of decapod evolution.</title>
        <authorList>
            <person name="Jeong J.-H."/>
            <person name="Song I."/>
            <person name="Kim S."/>
            <person name="Choi T."/>
            <person name="Kim D."/>
            <person name="Ryu S."/>
            <person name="Kim W."/>
        </authorList>
    </citation>
    <scope>NUCLEOTIDE SEQUENCE [LARGE SCALE GENOMIC DNA]</scope>
    <source>
        <tissue evidence="1">Muscle</tissue>
    </source>
</reference>
<sequence>MQGYTPYCAGVYIGIIRLAQDNWTRRGRTIQSAWAHEVQVAALLYEGTPAWHCLRPQHHKERLQDFRIYKMRREAGLIAWVSYIFMDKRSRWKVEMNEDYHVVFVGAAKPPPTQTTLSQVVDSSLLESHVPSNAAAEKTQD</sequence>
<evidence type="ECO:0000313" key="1">
    <source>
        <dbReference type="EMBL" id="MPC70397.1"/>
    </source>
</evidence>
<dbReference type="EMBL" id="VSRR010031053">
    <property type="protein sequence ID" value="MPC70397.1"/>
    <property type="molecule type" value="Genomic_DNA"/>
</dbReference>
<dbReference type="Proteomes" id="UP000324222">
    <property type="component" value="Unassembled WGS sequence"/>
</dbReference>
<organism evidence="1 2">
    <name type="scientific">Portunus trituberculatus</name>
    <name type="common">Swimming crab</name>
    <name type="synonym">Neptunus trituberculatus</name>
    <dbReference type="NCBI Taxonomy" id="210409"/>
    <lineage>
        <taxon>Eukaryota</taxon>
        <taxon>Metazoa</taxon>
        <taxon>Ecdysozoa</taxon>
        <taxon>Arthropoda</taxon>
        <taxon>Crustacea</taxon>
        <taxon>Multicrustacea</taxon>
        <taxon>Malacostraca</taxon>
        <taxon>Eumalacostraca</taxon>
        <taxon>Eucarida</taxon>
        <taxon>Decapoda</taxon>
        <taxon>Pleocyemata</taxon>
        <taxon>Brachyura</taxon>
        <taxon>Eubrachyura</taxon>
        <taxon>Portunoidea</taxon>
        <taxon>Portunidae</taxon>
        <taxon>Portuninae</taxon>
        <taxon>Portunus</taxon>
    </lineage>
</organism>
<protein>
    <submittedName>
        <fullName evidence="1">Uncharacterized protein</fullName>
    </submittedName>
</protein>
<comment type="caution">
    <text evidence="1">The sequence shown here is derived from an EMBL/GenBank/DDBJ whole genome shotgun (WGS) entry which is preliminary data.</text>
</comment>
<gene>
    <name evidence="1" type="ORF">E2C01_064646</name>
</gene>
<accession>A0A5B7HMF4</accession>
<proteinExistence type="predicted"/>
<dbReference type="AlphaFoldDB" id="A0A5B7HMF4"/>
<keyword evidence="2" id="KW-1185">Reference proteome</keyword>
<name>A0A5B7HMF4_PORTR</name>